<gene>
    <name evidence="1" type="ORF">BDN72DRAFT_831909</name>
</gene>
<organism evidence="1 2">
    <name type="scientific">Pluteus cervinus</name>
    <dbReference type="NCBI Taxonomy" id="181527"/>
    <lineage>
        <taxon>Eukaryota</taxon>
        <taxon>Fungi</taxon>
        <taxon>Dikarya</taxon>
        <taxon>Basidiomycota</taxon>
        <taxon>Agaricomycotina</taxon>
        <taxon>Agaricomycetes</taxon>
        <taxon>Agaricomycetidae</taxon>
        <taxon>Agaricales</taxon>
        <taxon>Pluteineae</taxon>
        <taxon>Pluteaceae</taxon>
        <taxon>Pluteus</taxon>
    </lineage>
</organism>
<keyword evidence="2" id="KW-1185">Reference proteome</keyword>
<evidence type="ECO:0000313" key="2">
    <source>
        <dbReference type="Proteomes" id="UP000308600"/>
    </source>
</evidence>
<name>A0ACD3BCP0_9AGAR</name>
<reference evidence="1 2" key="1">
    <citation type="journal article" date="2019" name="Nat. Ecol. Evol.">
        <title>Megaphylogeny resolves global patterns of mushroom evolution.</title>
        <authorList>
            <person name="Varga T."/>
            <person name="Krizsan K."/>
            <person name="Foldi C."/>
            <person name="Dima B."/>
            <person name="Sanchez-Garcia M."/>
            <person name="Sanchez-Ramirez S."/>
            <person name="Szollosi G.J."/>
            <person name="Szarkandi J.G."/>
            <person name="Papp V."/>
            <person name="Albert L."/>
            <person name="Andreopoulos W."/>
            <person name="Angelini C."/>
            <person name="Antonin V."/>
            <person name="Barry K.W."/>
            <person name="Bougher N.L."/>
            <person name="Buchanan P."/>
            <person name="Buyck B."/>
            <person name="Bense V."/>
            <person name="Catcheside P."/>
            <person name="Chovatia M."/>
            <person name="Cooper J."/>
            <person name="Damon W."/>
            <person name="Desjardin D."/>
            <person name="Finy P."/>
            <person name="Geml J."/>
            <person name="Haridas S."/>
            <person name="Hughes K."/>
            <person name="Justo A."/>
            <person name="Karasinski D."/>
            <person name="Kautmanova I."/>
            <person name="Kiss B."/>
            <person name="Kocsube S."/>
            <person name="Kotiranta H."/>
            <person name="LaButti K.M."/>
            <person name="Lechner B.E."/>
            <person name="Liimatainen K."/>
            <person name="Lipzen A."/>
            <person name="Lukacs Z."/>
            <person name="Mihaltcheva S."/>
            <person name="Morgado L.N."/>
            <person name="Niskanen T."/>
            <person name="Noordeloos M.E."/>
            <person name="Ohm R.A."/>
            <person name="Ortiz-Santana B."/>
            <person name="Ovrebo C."/>
            <person name="Racz N."/>
            <person name="Riley R."/>
            <person name="Savchenko A."/>
            <person name="Shiryaev A."/>
            <person name="Soop K."/>
            <person name="Spirin V."/>
            <person name="Szebenyi C."/>
            <person name="Tomsovsky M."/>
            <person name="Tulloss R.E."/>
            <person name="Uehling J."/>
            <person name="Grigoriev I.V."/>
            <person name="Vagvolgyi C."/>
            <person name="Papp T."/>
            <person name="Martin F.M."/>
            <person name="Miettinen O."/>
            <person name="Hibbett D.S."/>
            <person name="Nagy L.G."/>
        </authorList>
    </citation>
    <scope>NUCLEOTIDE SEQUENCE [LARGE SCALE GENOMIC DNA]</scope>
    <source>
        <strain evidence="1 2">NL-1719</strain>
    </source>
</reference>
<proteinExistence type="predicted"/>
<protein>
    <submittedName>
        <fullName evidence="1">Uncharacterized protein</fullName>
    </submittedName>
</protein>
<dbReference type="EMBL" id="ML208262">
    <property type="protein sequence ID" value="TFK75605.1"/>
    <property type="molecule type" value="Genomic_DNA"/>
</dbReference>
<sequence>MHHPRFPRGNKPDILDKLTSPKWLSLGRIRRKELKLKLEIRDRCYVVGVIRHCRAVHENDHEKPKFLTRRIRSVSRAVGFNTSPGQPLTESAYRVGRTRPASLAALSFLLASGFYSPGWGCSRLSLFNIYSSLNTPPRPRLFIWQQDSSYCQPRNVLGNGPWS</sequence>
<accession>A0ACD3BCP0</accession>
<evidence type="ECO:0000313" key="1">
    <source>
        <dbReference type="EMBL" id="TFK75605.1"/>
    </source>
</evidence>
<dbReference type="Proteomes" id="UP000308600">
    <property type="component" value="Unassembled WGS sequence"/>
</dbReference>